<reference evidence="1 2" key="1">
    <citation type="journal article" date="2022" name="DNA Res.">
        <title>Chromosomal-level genome assembly of the orchid tree Bauhinia variegata (Leguminosae; Cercidoideae) supports the allotetraploid origin hypothesis of Bauhinia.</title>
        <authorList>
            <person name="Zhong Y."/>
            <person name="Chen Y."/>
            <person name="Zheng D."/>
            <person name="Pang J."/>
            <person name="Liu Y."/>
            <person name="Luo S."/>
            <person name="Meng S."/>
            <person name="Qian L."/>
            <person name="Wei D."/>
            <person name="Dai S."/>
            <person name="Zhou R."/>
        </authorList>
    </citation>
    <scope>NUCLEOTIDE SEQUENCE [LARGE SCALE GENOMIC DNA]</scope>
    <source>
        <strain evidence="1">BV-YZ2020</strain>
    </source>
</reference>
<gene>
    <name evidence="1" type="ORF">L6164_035754</name>
</gene>
<keyword evidence="2" id="KW-1185">Reference proteome</keyword>
<dbReference type="Proteomes" id="UP000828941">
    <property type="component" value="Chromosome 14"/>
</dbReference>
<name>A0ACB9KF23_BAUVA</name>
<proteinExistence type="predicted"/>
<evidence type="ECO:0000313" key="2">
    <source>
        <dbReference type="Proteomes" id="UP000828941"/>
    </source>
</evidence>
<accession>A0ACB9KF23</accession>
<comment type="caution">
    <text evidence="1">The sequence shown here is derived from an EMBL/GenBank/DDBJ whole genome shotgun (WGS) entry which is preliminary data.</text>
</comment>
<sequence>MGFTTSIKNSGRSKKTKEFIDAKFACSRYGATPESDGSSSRRSSVNKTDCKACMHVKRRPDGKWIIHEFIKDNDHGFLPALACHFRIHRNVKLAEKNNIDILHAASEHTRKMFVELSRQSGGCLNVGSIHGDINYQFDRRQYLALEEGDAQVMLEYF</sequence>
<protein>
    <submittedName>
        <fullName evidence="1">Uncharacterized protein</fullName>
    </submittedName>
</protein>
<dbReference type="EMBL" id="CM039439">
    <property type="protein sequence ID" value="KAI4295742.1"/>
    <property type="molecule type" value="Genomic_DNA"/>
</dbReference>
<evidence type="ECO:0000313" key="1">
    <source>
        <dbReference type="EMBL" id="KAI4295742.1"/>
    </source>
</evidence>
<organism evidence="1 2">
    <name type="scientific">Bauhinia variegata</name>
    <name type="common">Purple orchid tree</name>
    <name type="synonym">Phanera variegata</name>
    <dbReference type="NCBI Taxonomy" id="167791"/>
    <lineage>
        <taxon>Eukaryota</taxon>
        <taxon>Viridiplantae</taxon>
        <taxon>Streptophyta</taxon>
        <taxon>Embryophyta</taxon>
        <taxon>Tracheophyta</taxon>
        <taxon>Spermatophyta</taxon>
        <taxon>Magnoliopsida</taxon>
        <taxon>eudicotyledons</taxon>
        <taxon>Gunneridae</taxon>
        <taxon>Pentapetalae</taxon>
        <taxon>rosids</taxon>
        <taxon>fabids</taxon>
        <taxon>Fabales</taxon>
        <taxon>Fabaceae</taxon>
        <taxon>Cercidoideae</taxon>
        <taxon>Cercideae</taxon>
        <taxon>Bauhiniinae</taxon>
        <taxon>Bauhinia</taxon>
    </lineage>
</organism>